<dbReference type="STRING" id="941907.SAMN06295910_1448"/>
<proteinExistence type="predicted"/>
<evidence type="ECO:0000313" key="3">
    <source>
        <dbReference type="Proteomes" id="UP000192934"/>
    </source>
</evidence>
<keyword evidence="3" id="KW-1185">Reference proteome</keyword>
<dbReference type="AlphaFoldDB" id="A0A1X7GB60"/>
<organism evidence="2 3">
    <name type="scientific">Allosphingosinicella indica</name>
    <dbReference type="NCBI Taxonomy" id="941907"/>
    <lineage>
        <taxon>Bacteria</taxon>
        <taxon>Pseudomonadati</taxon>
        <taxon>Pseudomonadota</taxon>
        <taxon>Alphaproteobacteria</taxon>
        <taxon>Sphingomonadales</taxon>
        <taxon>Sphingomonadaceae</taxon>
        <taxon>Allosphingosinicella</taxon>
    </lineage>
</organism>
<dbReference type="Proteomes" id="UP000192934">
    <property type="component" value="Chromosome I"/>
</dbReference>
<feature type="compositionally biased region" description="Basic and acidic residues" evidence="1">
    <location>
        <begin position="14"/>
        <end position="25"/>
    </location>
</feature>
<protein>
    <submittedName>
        <fullName evidence="2">Uncharacterized protein</fullName>
    </submittedName>
</protein>
<evidence type="ECO:0000313" key="2">
    <source>
        <dbReference type="EMBL" id="SMF66901.1"/>
    </source>
</evidence>
<accession>A0A1X7GB60</accession>
<evidence type="ECO:0000256" key="1">
    <source>
        <dbReference type="SAM" id="MobiDB-lite"/>
    </source>
</evidence>
<feature type="region of interest" description="Disordered" evidence="1">
    <location>
        <begin position="1"/>
        <end position="35"/>
    </location>
</feature>
<reference evidence="3" key="1">
    <citation type="submission" date="2017-04" db="EMBL/GenBank/DDBJ databases">
        <authorList>
            <person name="Varghese N."/>
            <person name="Submissions S."/>
        </authorList>
    </citation>
    <scope>NUCLEOTIDE SEQUENCE [LARGE SCALE GENOMIC DNA]</scope>
    <source>
        <strain evidence="3">Dd16</strain>
    </source>
</reference>
<sequence>MLGPKDSNKSAPPLDKKPLEEKSTDETQPPKSKQY</sequence>
<name>A0A1X7GB60_9SPHN</name>
<dbReference type="EMBL" id="LT840185">
    <property type="protein sequence ID" value="SMF66901.1"/>
    <property type="molecule type" value="Genomic_DNA"/>
</dbReference>
<feature type="compositionally biased region" description="Polar residues" evidence="1">
    <location>
        <begin position="26"/>
        <end position="35"/>
    </location>
</feature>
<gene>
    <name evidence="2" type="ORF">SAMN06295910_1448</name>
</gene>